<dbReference type="EMBL" id="CAICTM010000453">
    <property type="protein sequence ID" value="CAB9510828.1"/>
    <property type="molecule type" value="Genomic_DNA"/>
</dbReference>
<organism evidence="2 3">
    <name type="scientific">Seminavis robusta</name>
    <dbReference type="NCBI Taxonomy" id="568900"/>
    <lineage>
        <taxon>Eukaryota</taxon>
        <taxon>Sar</taxon>
        <taxon>Stramenopiles</taxon>
        <taxon>Ochrophyta</taxon>
        <taxon>Bacillariophyta</taxon>
        <taxon>Bacillariophyceae</taxon>
        <taxon>Bacillariophycidae</taxon>
        <taxon>Naviculales</taxon>
        <taxon>Naviculaceae</taxon>
        <taxon>Seminavis</taxon>
    </lineage>
</organism>
<keyword evidence="3" id="KW-1185">Reference proteome</keyword>
<name>A0A9N8DXN0_9STRA</name>
<evidence type="ECO:0000313" key="3">
    <source>
        <dbReference type="Proteomes" id="UP001153069"/>
    </source>
</evidence>
<protein>
    <submittedName>
        <fullName evidence="2">Ankyrin repeat protein</fullName>
    </submittedName>
</protein>
<dbReference type="AlphaFoldDB" id="A0A9N8DXN0"/>
<dbReference type="SUPFAM" id="SSF140860">
    <property type="entry name" value="Pseudo ankyrin repeat-like"/>
    <property type="match status" value="1"/>
</dbReference>
<keyword evidence="1" id="KW-0472">Membrane</keyword>
<keyword evidence="1" id="KW-1133">Transmembrane helix</keyword>
<evidence type="ECO:0000313" key="2">
    <source>
        <dbReference type="EMBL" id="CAB9510828.1"/>
    </source>
</evidence>
<feature type="transmembrane region" description="Helical" evidence="1">
    <location>
        <begin position="23"/>
        <end position="44"/>
    </location>
</feature>
<gene>
    <name evidence="2" type="ORF">SEMRO_454_G146410.1</name>
</gene>
<dbReference type="Proteomes" id="UP001153069">
    <property type="component" value="Unassembled WGS sequence"/>
</dbReference>
<proteinExistence type="predicted"/>
<reference evidence="2" key="1">
    <citation type="submission" date="2020-06" db="EMBL/GenBank/DDBJ databases">
        <authorList>
            <consortium name="Plant Systems Biology data submission"/>
        </authorList>
    </citation>
    <scope>NUCLEOTIDE SEQUENCE</scope>
    <source>
        <strain evidence="2">D6</strain>
    </source>
</reference>
<keyword evidence="1" id="KW-0812">Transmembrane</keyword>
<sequence length="218" mass="24244">MNTNAAANDEGIAESPHLFADDLIWSGQILSFVGVGQYAFVGAVNKQMNKAYKEYCKIELKKNPRKVWANNYSPSRSAEITDTLCCETFCNQPRTECWLKDNSSTKTPDRWEVCTAIAKIGNIMVMQWAHQQGFPWNERTCSGAAAAGHLEIFKWARENGCPWDVQTCASAAEGGHWKFSSGLVRKGVHGMNAHARVLLQPDIWKFSSGLVKMGVHGM</sequence>
<accession>A0A9N8DXN0</accession>
<evidence type="ECO:0000256" key="1">
    <source>
        <dbReference type="SAM" id="Phobius"/>
    </source>
</evidence>
<comment type="caution">
    <text evidence="2">The sequence shown here is derived from an EMBL/GenBank/DDBJ whole genome shotgun (WGS) entry which is preliminary data.</text>
</comment>